<comment type="caution">
    <text evidence="7">The sequence shown here is derived from an EMBL/GenBank/DDBJ whole genome shotgun (WGS) entry which is preliminary data.</text>
</comment>
<evidence type="ECO:0000256" key="5">
    <source>
        <dbReference type="ARBA" id="ARBA00022842"/>
    </source>
</evidence>
<evidence type="ECO:0000313" key="7">
    <source>
        <dbReference type="EMBL" id="OHA47258.1"/>
    </source>
</evidence>
<sequence>MVMRNISAIVPAFNEEKTVAGVVNKLLSSHLISEVICVNDGSTDATAQILSAFGDKIKFLNFADNHGKGFALAQGILAASGDIVAFFDADIHNLSDRYINLLISPVRNDQNLTGALGVGCRYKSSLYFPWIVYLTGMRAYQKRKLIPYTDNMLDKRYGIEVYLNSLFDKNEIAIVPLFGLSCAAKYSKRALIQAIKEYWQTGFEVAKQKGEIELSQYINYKDLFNKLAPLADVDTVKIRIKDIATKDIKDLF</sequence>
<dbReference type="PANTHER" id="PTHR48090:SF10">
    <property type="entry name" value="GLUCOSYL-3-PHOSPHOGLYCERATE SYNTHASE"/>
    <property type="match status" value="1"/>
</dbReference>
<dbReference type="Proteomes" id="UP000178869">
    <property type="component" value="Unassembled WGS sequence"/>
</dbReference>
<evidence type="ECO:0000256" key="4">
    <source>
        <dbReference type="ARBA" id="ARBA00022679"/>
    </source>
</evidence>
<accession>A0A1G2PFZ7</accession>
<dbReference type="Gene3D" id="3.90.550.10">
    <property type="entry name" value="Spore Coat Polysaccharide Biosynthesis Protein SpsA, Chain A"/>
    <property type="match status" value="1"/>
</dbReference>
<dbReference type="SUPFAM" id="SSF53448">
    <property type="entry name" value="Nucleotide-diphospho-sugar transferases"/>
    <property type="match status" value="1"/>
</dbReference>
<dbReference type="EMBL" id="MHSR01000005">
    <property type="protein sequence ID" value="OHA47258.1"/>
    <property type="molecule type" value="Genomic_DNA"/>
</dbReference>
<dbReference type="AlphaFoldDB" id="A0A1G2PFZ7"/>
<dbReference type="InterPro" id="IPR001173">
    <property type="entry name" value="Glyco_trans_2-like"/>
</dbReference>
<dbReference type="CDD" id="cd04179">
    <property type="entry name" value="DPM_DPG-synthase_like"/>
    <property type="match status" value="1"/>
</dbReference>
<protein>
    <recommendedName>
        <fullName evidence="6">Glycosyltransferase 2-like domain-containing protein</fullName>
    </recommendedName>
</protein>
<evidence type="ECO:0000256" key="2">
    <source>
        <dbReference type="ARBA" id="ARBA00006739"/>
    </source>
</evidence>
<name>A0A1G2PFZ7_9BACT</name>
<dbReference type="InterPro" id="IPR029044">
    <property type="entry name" value="Nucleotide-diphossugar_trans"/>
</dbReference>
<reference evidence="7 8" key="1">
    <citation type="journal article" date="2016" name="Nat. Commun.">
        <title>Thousands of microbial genomes shed light on interconnected biogeochemical processes in an aquifer system.</title>
        <authorList>
            <person name="Anantharaman K."/>
            <person name="Brown C.T."/>
            <person name="Hug L.A."/>
            <person name="Sharon I."/>
            <person name="Castelle C.J."/>
            <person name="Probst A.J."/>
            <person name="Thomas B.C."/>
            <person name="Singh A."/>
            <person name="Wilkins M.J."/>
            <person name="Karaoz U."/>
            <person name="Brodie E.L."/>
            <person name="Williams K.H."/>
            <person name="Hubbard S.S."/>
            <person name="Banfield J.F."/>
        </authorList>
    </citation>
    <scope>NUCLEOTIDE SEQUENCE [LARGE SCALE GENOMIC DNA]</scope>
</reference>
<dbReference type="GO" id="GO:0016757">
    <property type="term" value="F:glycosyltransferase activity"/>
    <property type="evidence" value="ECO:0007669"/>
    <property type="project" value="UniProtKB-KW"/>
</dbReference>
<dbReference type="PANTHER" id="PTHR48090">
    <property type="entry name" value="UNDECAPRENYL-PHOSPHATE 4-DEOXY-4-FORMAMIDO-L-ARABINOSE TRANSFERASE-RELATED"/>
    <property type="match status" value="1"/>
</dbReference>
<keyword evidence="4" id="KW-0808">Transferase</keyword>
<dbReference type="Pfam" id="PF00535">
    <property type="entry name" value="Glycos_transf_2"/>
    <property type="match status" value="1"/>
</dbReference>
<evidence type="ECO:0000259" key="6">
    <source>
        <dbReference type="Pfam" id="PF00535"/>
    </source>
</evidence>
<evidence type="ECO:0000256" key="3">
    <source>
        <dbReference type="ARBA" id="ARBA00022676"/>
    </source>
</evidence>
<dbReference type="InterPro" id="IPR050256">
    <property type="entry name" value="Glycosyltransferase_2"/>
</dbReference>
<proteinExistence type="inferred from homology"/>
<feature type="domain" description="Glycosyltransferase 2-like" evidence="6">
    <location>
        <begin position="7"/>
        <end position="110"/>
    </location>
</feature>
<organism evidence="7 8">
    <name type="scientific">Candidatus Terrybacteria bacterium RIFCSPHIGHO2_01_FULL_43_35</name>
    <dbReference type="NCBI Taxonomy" id="1802361"/>
    <lineage>
        <taxon>Bacteria</taxon>
        <taxon>Candidatus Terryibacteriota</taxon>
    </lineage>
</organism>
<comment type="similarity">
    <text evidence="2">Belongs to the glycosyltransferase 2 family.</text>
</comment>
<gene>
    <name evidence="7" type="ORF">A2828_00100</name>
</gene>
<evidence type="ECO:0000313" key="8">
    <source>
        <dbReference type="Proteomes" id="UP000178869"/>
    </source>
</evidence>
<evidence type="ECO:0000256" key="1">
    <source>
        <dbReference type="ARBA" id="ARBA00001946"/>
    </source>
</evidence>
<keyword evidence="3" id="KW-0328">Glycosyltransferase</keyword>
<comment type="cofactor">
    <cofactor evidence="1">
        <name>Mg(2+)</name>
        <dbReference type="ChEBI" id="CHEBI:18420"/>
    </cofactor>
</comment>
<keyword evidence="5" id="KW-0460">Magnesium</keyword>